<gene>
    <name evidence="1" type="ORF">L915_00422</name>
    <name evidence="2" type="ORF">L916_00425</name>
    <name evidence="3" type="ORF">L917_00397</name>
</gene>
<accession>W2JXD9</accession>
<reference evidence="3" key="1">
    <citation type="submission" date="2013-11" db="EMBL/GenBank/DDBJ databases">
        <title>The Genome Sequence of Phytophthora parasitica CHvinca01.</title>
        <authorList>
            <consortium name="The Broad Institute Genomics Platform"/>
            <person name="Russ C."/>
            <person name="Tyler B."/>
            <person name="Panabieres F."/>
            <person name="Shan W."/>
            <person name="Tripathy S."/>
            <person name="Grunwald N."/>
            <person name="Machado M."/>
            <person name="Johnson C.S."/>
            <person name="Arredondo F."/>
            <person name="Hong C."/>
            <person name="Coffey M."/>
            <person name="Young S.K."/>
            <person name="Zeng Q."/>
            <person name="Gargeya S."/>
            <person name="Fitzgerald M."/>
            <person name="Abouelleil A."/>
            <person name="Alvarado L."/>
            <person name="Chapman S.B."/>
            <person name="Gainer-Dewar J."/>
            <person name="Goldberg J."/>
            <person name="Griggs A."/>
            <person name="Gujja S."/>
            <person name="Hansen M."/>
            <person name="Howarth C."/>
            <person name="Imamovic A."/>
            <person name="Ireland A."/>
            <person name="Larimer J."/>
            <person name="McCowan C."/>
            <person name="Murphy C."/>
            <person name="Pearson M."/>
            <person name="Poon T.W."/>
            <person name="Priest M."/>
            <person name="Roberts A."/>
            <person name="Saif S."/>
            <person name="Shea T."/>
            <person name="Sykes S."/>
            <person name="Wortman J."/>
            <person name="Nusbaum C."/>
            <person name="Birren B."/>
        </authorList>
    </citation>
    <scope>NUCLEOTIDE SEQUENCE [LARGE SCALE GENOMIC DNA]</scope>
    <source>
        <strain evidence="3">CHvinca01</strain>
    </source>
</reference>
<dbReference type="AlphaFoldDB" id="W2JXD9"/>
<dbReference type="EMBL" id="KI683946">
    <property type="protein sequence ID" value="ETK96971.1"/>
    <property type="molecule type" value="Genomic_DNA"/>
</dbReference>
<dbReference type="EMBL" id="KI670418">
    <property type="protein sequence ID" value="ETL50318.1"/>
    <property type="molecule type" value="Genomic_DNA"/>
</dbReference>
<reference evidence="2 4" key="3">
    <citation type="submission" date="2013-11" db="EMBL/GenBank/DDBJ databases">
        <title>The Genome Sequence of Phytophthora parasitica CJ05E6.</title>
        <authorList>
            <consortium name="The Broad Institute Genomics Platform"/>
            <person name="Russ C."/>
            <person name="Tyler B."/>
            <person name="Panabieres F."/>
            <person name="Shan W."/>
            <person name="Tripathy S."/>
            <person name="Grunwald N."/>
            <person name="Machado M."/>
            <person name="Johnson C.S."/>
            <person name="Arredondo F."/>
            <person name="Hong C."/>
            <person name="Coffey M."/>
            <person name="Young S.K."/>
            <person name="Zeng Q."/>
            <person name="Gargeya S."/>
            <person name="Fitzgerald M."/>
            <person name="Abouelleil A."/>
            <person name="Alvarado L."/>
            <person name="Chapman S.B."/>
            <person name="Gainer-Dewar J."/>
            <person name="Goldberg J."/>
            <person name="Griggs A."/>
            <person name="Gujja S."/>
            <person name="Hansen M."/>
            <person name="Howarth C."/>
            <person name="Imamovic A."/>
            <person name="Ireland A."/>
            <person name="Larimer J."/>
            <person name="McCowan C."/>
            <person name="Murphy C."/>
            <person name="Pearson M."/>
            <person name="Poon T.W."/>
            <person name="Priest M."/>
            <person name="Roberts A."/>
            <person name="Saif S."/>
            <person name="Shea T."/>
            <person name="Sykes S."/>
            <person name="Wortman J."/>
            <person name="Nusbaum C."/>
            <person name="Birren B."/>
        </authorList>
    </citation>
    <scope>NUCLEOTIDE SEQUENCE [LARGE SCALE GENOMIC DNA]</scope>
    <source>
        <strain evidence="2 4">CJ05E6</strain>
    </source>
</reference>
<dbReference type="EMBL" id="KI677225">
    <property type="protein sequence ID" value="ETM03379.1"/>
    <property type="molecule type" value="Genomic_DNA"/>
</dbReference>
<organism evidence="2 4">
    <name type="scientific">Phytophthora nicotianae</name>
    <name type="common">Potato buckeye rot agent</name>
    <name type="synonym">Phytophthora parasitica</name>
    <dbReference type="NCBI Taxonomy" id="4792"/>
    <lineage>
        <taxon>Eukaryota</taxon>
        <taxon>Sar</taxon>
        <taxon>Stramenopiles</taxon>
        <taxon>Oomycota</taxon>
        <taxon>Peronosporomycetes</taxon>
        <taxon>Peronosporales</taxon>
        <taxon>Peronosporaceae</taxon>
        <taxon>Phytophthora</taxon>
    </lineage>
</organism>
<dbReference type="Proteomes" id="UP000053236">
    <property type="component" value="Unassembled WGS sequence"/>
</dbReference>
<dbReference type="Proteomes" id="UP000053864">
    <property type="component" value="Unassembled WGS sequence"/>
</dbReference>
<evidence type="ECO:0000313" key="1">
    <source>
        <dbReference type="EMBL" id="ETK96971.1"/>
    </source>
</evidence>
<evidence type="ECO:0000313" key="3">
    <source>
        <dbReference type="EMBL" id="ETM03379.1"/>
    </source>
</evidence>
<dbReference type="Proteomes" id="UP000054423">
    <property type="component" value="Unassembled WGS sequence"/>
</dbReference>
<sequence>MTPSFLTTGLPLSFYFGGSIAMPNATQWTNEEDERLFQAYTNISEDGATVWF</sequence>
<reference evidence="1" key="2">
    <citation type="submission" date="2013-11" db="EMBL/GenBank/DDBJ databases">
        <title>The Genome Sequence of Phytophthora parasitica CJ02B3.</title>
        <authorList>
            <consortium name="The Broad Institute Genomics Platform"/>
            <person name="Russ C."/>
            <person name="Tyler B."/>
            <person name="Panabieres F."/>
            <person name="Shan W."/>
            <person name="Tripathy S."/>
            <person name="Grunwald N."/>
            <person name="Machado M."/>
            <person name="Johnson C.S."/>
            <person name="Arredondo F."/>
            <person name="Hong C."/>
            <person name="Coffey M."/>
            <person name="Young S.K."/>
            <person name="Zeng Q."/>
            <person name="Gargeya S."/>
            <person name="Fitzgerald M."/>
            <person name="Abouelleil A."/>
            <person name="Alvarado L."/>
            <person name="Chapman S.B."/>
            <person name="Gainer-Dewar J."/>
            <person name="Goldberg J."/>
            <person name="Griggs A."/>
            <person name="Gujja S."/>
            <person name="Hansen M."/>
            <person name="Howarth C."/>
            <person name="Imamovic A."/>
            <person name="Ireland A."/>
            <person name="Larimer J."/>
            <person name="McCowan C."/>
            <person name="Murphy C."/>
            <person name="Pearson M."/>
            <person name="Poon T.W."/>
            <person name="Priest M."/>
            <person name="Roberts A."/>
            <person name="Saif S."/>
            <person name="Shea T."/>
            <person name="Sykes S."/>
            <person name="Wortman J."/>
            <person name="Nusbaum C."/>
            <person name="Birren B."/>
        </authorList>
    </citation>
    <scope>NUCLEOTIDE SEQUENCE [LARGE SCALE GENOMIC DNA]</scope>
    <source>
        <strain evidence="1">CJ02B3</strain>
    </source>
</reference>
<evidence type="ECO:0008006" key="5">
    <source>
        <dbReference type="Google" id="ProtNLM"/>
    </source>
</evidence>
<evidence type="ECO:0000313" key="2">
    <source>
        <dbReference type="EMBL" id="ETL50318.1"/>
    </source>
</evidence>
<protein>
    <recommendedName>
        <fullName evidence="5">Myb-like domain-containing protein</fullName>
    </recommendedName>
</protein>
<name>W2JXD9_PHYNI</name>
<evidence type="ECO:0000313" key="4">
    <source>
        <dbReference type="Proteomes" id="UP000053864"/>
    </source>
</evidence>
<proteinExistence type="predicted"/>